<dbReference type="Gene3D" id="1.10.10.10">
    <property type="entry name" value="Winged helix-like DNA-binding domain superfamily/Winged helix DNA-binding domain"/>
    <property type="match status" value="1"/>
</dbReference>
<dbReference type="InterPro" id="IPR039422">
    <property type="entry name" value="MarR/SlyA-like"/>
</dbReference>
<protein>
    <submittedName>
        <fullName evidence="2">Winged helix-turn-helix transcriptional regulator</fullName>
    </submittedName>
</protein>
<dbReference type="GO" id="GO:0006950">
    <property type="term" value="P:response to stress"/>
    <property type="evidence" value="ECO:0007669"/>
    <property type="project" value="TreeGrafter"/>
</dbReference>
<evidence type="ECO:0000313" key="3">
    <source>
        <dbReference type="Proteomes" id="UP000324973"/>
    </source>
</evidence>
<keyword evidence="3" id="KW-1185">Reference proteome</keyword>
<dbReference type="InterPro" id="IPR000835">
    <property type="entry name" value="HTH_MarR-typ"/>
</dbReference>
<dbReference type="GO" id="GO:0003700">
    <property type="term" value="F:DNA-binding transcription factor activity"/>
    <property type="evidence" value="ECO:0007669"/>
    <property type="project" value="InterPro"/>
</dbReference>
<proteinExistence type="predicted"/>
<dbReference type="SUPFAM" id="SSF46785">
    <property type="entry name" value="Winged helix' DNA-binding domain"/>
    <property type="match status" value="1"/>
</dbReference>
<dbReference type="Proteomes" id="UP000324973">
    <property type="component" value="Unassembled WGS sequence"/>
</dbReference>
<dbReference type="PANTHER" id="PTHR33164:SF105">
    <property type="entry name" value="TRANSCRIPTIONAL REPRESSOR PROTEIN-RELATED"/>
    <property type="match status" value="1"/>
</dbReference>
<reference evidence="2 3" key="1">
    <citation type="submission" date="2019-08" db="EMBL/GenBank/DDBJ databases">
        <title>Luteimonas viscosus sp. nov., isolated from soil of a sunflower field.</title>
        <authorList>
            <person name="Jianli Z."/>
            <person name="Ying Z."/>
        </authorList>
    </citation>
    <scope>NUCLEOTIDE SEQUENCE [LARGE SCALE GENOMIC DNA]</scope>
    <source>
        <strain evidence="2 3">XBU10</strain>
    </source>
</reference>
<dbReference type="RefSeq" id="WP_149101882.1">
    <property type="nucleotide sequence ID" value="NZ_VTFT01000001.1"/>
</dbReference>
<dbReference type="Pfam" id="PF12802">
    <property type="entry name" value="MarR_2"/>
    <property type="match status" value="1"/>
</dbReference>
<dbReference type="InterPro" id="IPR036390">
    <property type="entry name" value="WH_DNA-bd_sf"/>
</dbReference>
<name>A0A5D4XQV6_9GAMM</name>
<dbReference type="PANTHER" id="PTHR33164">
    <property type="entry name" value="TRANSCRIPTIONAL REGULATOR, MARR FAMILY"/>
    <property type="match status" value="1"/>
</dbReference>
<sequence>MEPHPSPAAGGEPSPAAASPCTCFRLRKLSRLLSQRYDAALAPAGLNVNQYSILRRADRAPHSVGSLAADLGMDRSTLSRDLRHLVDAGWLRSVACEDARRRRLVVTASGKRRIARAHPLWRTIQAEVEAQVGGQGALASLHAQIDAATARVVAPG</sequence>
<dbReference type="SMART" id="SM00347">
    <property type="entry name" value="HTH_MARR"/>
    <property type="match status" value="1"/>
</dbReference>
<evidence type="ECO:0000259" key="1">
    <source>
        <dbReference type="SMART" id="SM00347"/>
    </source>
</evidence>
<organism evidence="2 3">
    <name type="scientific">Luteimonas viscosa</name>
    <dbReference type="NCBI Taxonomy" id="1132694"/>
    <lineage>
        <taxon>Bacteria</taxon>
        <taxon>Pseudomonadati</taxon>
        <taxon>Pseudomonadota</taxon>
        <taxon>Gammaproteobacteria</taxon>
        <taxon>Lysobacterales</taxon>
        <taxon>Lysobacteraceae</taxon>
        <taxon>Luteimonas</taxon>
    </lineage>
</organism>
<feature type="domain" description="HTH marR-type" evidence="1">
    <location>
        <begin position="39"/>
        <end position="131"/>
    </location>
</feature>
<dbReference type="InterPro" id="IPR036388">
    <property type="entry name" value="WH-like_DNA-bd_sf"/>
</dbReference>
<dbReference type="EMBL" id="VTFT01000001">
    <property type="protein sequence ID" value="TYT25332.1"/>
    <property type="molecule type" value="Genomic_DNA"/>
</dbReference>
<comment type="caution">
    <text evidence="2">The sequence shown here is derived from an EMBL/GenBank/DDBJ whole genome shotgun (WGS) entry which is preliminary data.</text>
</comment>
<accession>A0A5D4XQV6</accession>
<gene>
    <name evidence="2" type="ORF">FZO89_03075</name>
</gene>
<dbReference type="OrthoDB" id="120080at2"/>
<dbReference type="AlphaFoldDB" id="A0A5D4XQV6"/>
<evidence type="ECO:0000313" key="2">
    <source>
        <dbReference type="EMBL" id="TYT25332.1"/>
    </source>
</evidence>